<dbReference type="InterPro" id="IPR001810">
    <property type="entry name" value="F-box_dom"/>
</dbReference>
<dbReference type="AlphaFoldDB" id="A8NYS7"/>
<evidence type="ECO:0000256" key="1">
    <source>
        <dbReference type="SAM" id="MobiDB-lite"/>
    </source>
</evidence>
<dbReference type="STRING" id="240176.A8NYS7"/>
<accession>A8NYS7</accession>
<proteinExistence type="predicted"/>
<dbReference type="Gene3D" id="1.20.1280.50">
    <property type="match status" value="1"/>
</dbReference>
<feature type="compositionally biased region" description="Low complexity" evidence="1">
    <location>
        <begin position="299"/>
        <end position="321"/>
    </location>
</feature>
<dbReference type="RefSeq" id="XP_001837511.2">
    <property type="nucleotide sequence ID" value="XM_001837459.2"/>
</dbReference>
<dbReference type="OMA" id="CHERTIA"/>
<dbReference type="Pfam" id="PF12937">
    <property type="entry name" value="F-box-like"/>
    <property type="match status" value="1"/>
</dbReference>
<dbReference type="EMBL" id="AACS02000005">
    <property type="protein sequence ID" value="EAU84427.2"/>
    <property type="molecule type" value="Genomic_DNA"/>
</dbReference>
<gene>
    <name evidence="3" type="ORF">CC1G_01423</name>
</gene>
<evidence type="ECO:0000259" key="2">
    <source>
        <dbReference type="Pfam" id="PF12937"/>
    </source>
</evidence>
<feature type="region of interest" description="Disordered" evidence="1">
    <location>
        <begin position="441"/>
        <end position="464"/>
    </location>
</feature>
<dbReference type="Proteomes" id="UP000001861">
    <property type="component" value="Unassembled WGS sequence"/>
</dbReference>
<feature type="region of interest" description="Disordered" evidence="1">
    <location>
        <begin position="694"/>
        <end position="733"/>
    </location>
</feature>
<dbReference type="InParanoid" id="A8NYS7"/>
<dbReference type="eggNOG" id="ENOG502RCE9">
    <property type="taxonomic scope" value="Eukaryota"/>
</dbReference>
<comment type="caution">
    <text evidence="3">The sequence shown here is derived from an EMBL/GenBank/DDBJ whole genome shotgun (WGS) entry which is preliminary data.</text>
</comment>
<dbReference type="HOGENOM" id="CLU_344182_0_0_1"/>
<dbReference type="KEGG" id="cci:CC1G_01423"/>
<protein>
    <recommendedName>
        <fullName evidence="2">F-box domain-containing protein</fullName>
    </recommendedName>
</protein>
<keyword evidence="4" id="KW-1185">Reference proteome</keyword>
<dbReference type="VEuPathDB" id="FungiDB:CC1G_01423"/>
<evidence type="ECO:0000313" key="4">
    <source>
        <dbReference type="Proteomes" id="UP000001861"/>
    </source>
</evidence>
<feature type="region of interest" description="Disordered" evidence="1">
    <location>
        <begin position="561"/>
        <end position="628"/>
    </location>
</feature>
<organism evidence="3 4">
    <name type="scientific">Coprinopsis cinerea (strain Okayama-7 / 130 / ATCC MYA-4618 / FGSC 9003)</name>
    <name type="common">Inky cap fungus</name>
    <name type="synonym">Hormographiella aspergillata</name>
    <dbReference type="NCBI Taxonomy" id="240176"/>
    <lineage>
        <taxon>Eukaryota</taxon>
        <taxon>Fungi</taxon>
        <taxon>Dikarya</taxon>
        <taxon>Basidiomycota</taxon>
        <taxon>Agaricomycotina</taxon>
        <taxon>Agaricomycetes</taxon>
        <taxon>Agaricomycetidae</taxon>
        <taxon>Agaricales</taxon>
        <taxon>Agaricineae</taxon>
        <taxon>Psathyrellaceae</taxon>
        <taxon>Coprinopsis</taxon>
    </lineage>
</organism>
<evidence type="ECO:0000313" key="3">
    <source>
        <dbReference type="EMBL" id="EAU84427.2"/>
    </source>
</evidence>
<sequence length="822" mass="90456">MAFPTLTTSKHYPSLNVGGQSTSRSFHLPRIKAAAALLRHGQSNVNELRSQNSLQPISRLPENLLRRIFALVASSTIGRAASQLPLLPPRGRNSGSSPWSWVVLTHVCHSWRSIALSDIDLWRHVDFSHPKWLNITLSRAKMQPLDIRAEVGRHNIEHLHRTLQLAHRIGSIEIDSSLHHIHVLLSSLAHPNPHIRSITVRVNTAGHGVEDSVYDEPAFPMVGPALPEMTYLELHSAPFYLVSGRYTSLTNLHLYDFTPCQRPTLQQFIHALSRYPNLEHLTLDNAFPLASNSVPFPRGSPTLGSHSPSLSSSPLSRAGSPTTSPPAEARLQITHLRTLRLSGSITDIAAILDAVFLPPDIKISCRITSLADWEQSIWRLSQALKVHSYAAASAGRIPDTVILSGLEEQAYPSIMASMSPHGNSCTIQGARIYVYTRLTRERHGSPSPGHSGRRRTPSPSSAASQPNLWLDLSIGPDHSHPSRSTEEVVIRNLSNVWSALPVSKVHTLVLHDLDFITQKTWTHFLKDLPSLRVVDIAGHAPSGFVWALLLNANACVQREAKERERKEKRERKAMRTALKASRAASASPVPVDDLSNSPPSLPLDDGQISTISPSSSPPPLTLPLSPISPLSPVPVASRKLFIPNLRDIYIRNVDCSSGGYMMAPDAPVNSLFDLDDSRFLDVLYTCLQARVNAQERPVGSPNSRTSLHHPARDGSTGHSPSSSSSSSPRPVEDVTRLRSLTISNCRFVSKRVALDLRKVVSHLMWDQRGMVKGDQDASGELQVARYRRVGGGFGRPGSPGTTQNGQPPVRHFYRLRTLLEEI</sequence>
<reference evidence="3 4" key="1">
    <citation type="journal article" date="2010" name="Proc. Natl. Acad. Sci. U.S.A.">
        <title>Insights into evolution of multicellular fungi from the assembled chromosomes of the mushroom Coprinopsis cinerea (Coprinus cinereus).</title>
        <authorList>
            <person name="Stajich J.E."/>
            <person name="Wilke S.K."/>
            <person name="Ahren D."/>
            <person name="Au C.H."/>
            <person name="Birren B.W."/>
            <person name="Borodovsky M."/>
            <person name="Burns C."/>
            <person name="Canback B."/>
            <person name="Casselton L.A."/>
            <person name="Cheng C.K."/>
            <person name="Deng J."/>
            <person name="Dietrich F.S."/>
            <person name="Fargo D.C."/>
            <person name="Farman M.L."/>
            <person name="Gathman A.C."/>
            <person name="Goldberg J."/>
            <person name="Guigo R."/>
            <person name="Hoegger P.J."/>
            <person name="Hooker J.B."/>
            <person name="Huggins A."/>
            <person name="James T.Y."/>
            <person name="Kamada T."/>
            <person name="Kilaru S."/>
            <person name="Kodira C."/>
            <person name="Kues U."/>
            <person name="Kupfer D."/>
            <person name="Kwan H.S."/>
            <person name="Lomsadze A."/>
            <person name="Li W."/>
            <person name="Lilly W.W."/>
            <person name="Ma L.J."/>
            <person name="Mackey A.J."/>
            <person name="Manning G."/>
            <person name="Martin F."/>
            <person name="Muraguchi H."/>
            <person name="Natvig D.O."/>
            <person name="Palmerini H."/>
            <person name="Ramesh M.A."/>
            <person name="Rehmeyer C.J."/>
            <person name="Roe B.A."/>
            <person name="Shenoy N."/>
            <person name="Stanke M."/>
            <person name="Ter-Hovhannisyan V."/>
            <person name="Tunlid A."/>
            <person name="Velagapudi R."/>
            <person name="Vision T.J."/>
            <person name="Zeng Q."/>
            <person name="Zolan M.E."/>
            <person name="Pukkila P.J."/>
        </authorList>
    </citation>
    <scope>NUCLEOTIDE SEQUENCE [LARGE SCALE GENOMIC DNA]</scope>
    <source>
        <strain evidence="4">Okayama-7 / 130 / ATCC MYA-4618 / FGSC 9003</strain>
    </source>
</reference>
<dbReference type="GeneID" id="6014068"/>
<feature type="region of interest" description="Disordered" evidence="1">
    <location>
        <begin position="298"/>
        <end position="328"/>
    </location>
</feature>
<dbReference type="OrthoDB" id="2856616at2759"/>
<feature type="domain" description="F-box" evidence="2">
    <location>
        <begin position="57"/>
        <end position="127"/>
    </location>
</feature>
<dbReference type="SUPFAM" id="SSF52047">
    <property type="entry name" value="RNI-like"/>
    <property type="match status" value="1"/>
</dbReference>
<name>A8NYS7_COPC7</name>
<feature type="compositionally biased region" description="Low complexity" evidence="1">
    <location>
        <begin position="719"/>
        <end position="728"/>
    </location>
</feature>